<dbReference type="Pfam" id="PF13672">
    <property type="entry name" value="PP2C_2"/>
    <property type="match status" value="1"/>
</dbReference>
<dbReference type="NCBIfam" id="NF033484">
    <property type="entry name" value="Stp1_PP2C_phos"/>
    <property type="match status" value="1"/>
</dbReference>
<dbReference type="Proteomes" id="UP001210339">
    <property type="component" value="Chromosome"/>
</dbReference>
<dbReference type="InterPro" id="IPR001932">
    <property type="entry name" value="PPM-type_phosphatase-like_dom"/>
</dbReference>
<dbReference type="SMART" id="SM00331">
    <property type="entry name" value="PP2C_SIG"/>
    <property type="match status" value="1"/>
</dbReference>
<dbReference type="InterPro" id="IPR036457">
    <property type="entry name" value="PPM-type-like_dom_sf"/>
</dbReference>
<dbReference type="InterPro" id="IPR015655">
    <property type="entry name" value="PP2C"/>
</dbReference>
<evidence type="ECO:0000313" key="3">
    <source>
        <dbReference type="Proteomes" id="UP001210339"/>
    </source>
</evidence>
<evidence type="ECO:0000313" key="2">
    <source>
        <dbReference type="EMBL" id="WBW49251.1"/>
    </source>
</evidence>
<sequence>MKFVVKHHIGNVREINEDYYYATEHSPLYIVADGMGGHLAGEIASQTAVTVIEEALSSDFSQPVELSGDIQNAVEAANKKVYDLSVADLSKRGMGTTLSLVYVKDDVLYFTNVGDSRIYSKGAEFKQLTVDDSYVNYLVTIGEITKEEAQNHPKKNIITRALGTTASLNVAVQHLDWKEQSIDKLLLCSDGLSNMVGDEILSILLEKDSDSAANELLQLALDSGGLDNITFIIIDLK</sequence>
<dbReference type="Gene3D" id="3.60.40.10">
    <property type="entry name" value="PPM-type phosphatase domain"/>
    <property type="match status" value="1"/>
</dbReference>
<name>A0ABY7QR31_9FIRM</name>
<dbReference type="SMART" id="SM00332">
    <property type="entry name" value="PP2Cc"/>
    <property type="match status" value="1"/>
</dbReference>
<dbReference type="PANTHER" id="PTHR47992">
    <property type="entry name" value="PROTEIN PHOSPHATASE"/>
    <property type="match status" value="1"/>
</dbReference>
<gene>
    <name evidence="2" type="ORF">O6R05_04370</name>
</gene>
<dbReference type="SUPFAM" id="SSF81606">
    <property type="entry name" value="PP2C-like"/>
    <property type="match status" value="1"/>
</dbReference>
<reference evidence="2 3" key="1">
    <citation type="submission" date="2023-01" db="EMBL/GenBank/DDBJ databases">
        <authorList>
            <person name="Lee S.H."/>
            <person name="Jung H.S."/>
            <person name="Yun J.U."/>
        </authorList>
    </citation>
    <scope>NUCLEOTIDE SEQUENCE [LARGE SCALE GENOMIC DNA]</scope>
    <source>
        <strain evidence="2 3">CBA3646</strain>
    </source>
</reference>
<accession>A0ABY7QR31</accession>
<feature type="domain" description="PPM-type phosphatase" evidence="1">
    <location>
        <begin position="2"/>
        <end position="236"/>
    </location>
</feature>
<dbReference type="CDD" id="cd00143">
    <property type="entry name" value="PP2Cc"/>
    <property type="match status" value="1"/>
</dbReference>
<proteinExistence type="predicted"/>
<evidence type="ECO:0000259" key="1">
    <source>
        <dbReference type="PROSITE" id="PS51746"/>
    </source>
</evidence>
<keyword evidence="3" id="KW-1185">Reference proteome</keyword>
<dbReference type="PROSITE" id="PS51746">
    <property type="entry name" value="PPM_2"/>
    <property type="match status" value="1"/>
</dbReference>
<organism evidence="2 3">
    <name type="scientific">Peptoniphilus equinus</name>
    <dbReference type="NCBI Taxonomy" id="3016343"/>
    <lineage>
        <taxon>Bacteria</taxon>
        <taxon>Bacillati</taxon>
        <taxon>Bacillota</taxon>
        <taxon>Tissierellia</taxon>
        <taxon>Tissierellales</taxon>
        <taxon>Peptoniphilaceae</taxon>
        <taxon>Peptoniphilus</taxon>
    </lineage>
</organism>
<dbReference type="RefSeq" id="WP_271190783.1">
    <property type="nucleotide sequence ID" value="NZ_CP115667.1"/>
</dbReference>
<protein>
    <submittedName>
        <fullName evidence="2">Stp1/IreP family PP2C-type Ser/Thr phosphatase</fullName>
    </submittedName>
</protein>
<dbReference type="EMBL" id="CP115667">
    <property type="protein sequence ID" value="WBW49251.1"/>
    <property type="molecule type" value="Genomic_DNA"/>
</dbReference>